<feature type="region of interest" description="Disordered" evidence="1">
    <location>
        <begin position="70"/>
        <end position="93"/>
    </location>
</feature>
<evidence type="ECO:0000256" key="1">
    <source>
        <dbReference type="SAM" id="MobiDB-lite"/>
    </source>
</evidence>
<evidence type="ECO:0000313" key="3">
    <source>
        <dbReference type="Proteomes" id="UP001642464"/>
    </source>
</evidence>
<gene>
    <name evidence="2" type="ORF">SCF082_LOCUS7734</name>
</gene>
<feature type="region of interest" description="Disordered" evidence="1">
    <location>
        <begin position="1"/>
        <end position="40"/>
    </location>
</feature>
<organism evidence="2 3">
    <name type="scientific">Durusdinium trenchii</name>
    <dbReference type="NCBI Taxonomy" id="1381693"/>
    <lineage>
        <taxon>Eukaryota</taxon>
        <taxon>Sar</taxon>
        <taxon>Alveolata</taxon>
        <taxon>Dinophyceae</taxon>
        <taxon>Suessiales</taxon>
        <taxon>Symbiodiniaceae</taxon>
        <taxon>Durusdinium</taxon>
    </lineage>
</organism>
<name>A0ABP0IQ02_9DINO</name>
<reference evidence="2 3" key="1">
    <citation type="submission" date="2024-02" db="EMBL/GenBank/DDBJ databases">
        <authorList>
            <person name="Chen Y."/>
            <person name="Shah S."/>
            <person name="Dougan E. K."/>
            <person name="Thang M."/>
            <person name="Chan C."/>
        </authorList>
    </citation>
    <scope>NUCLEOTIDE SEQUENCE [LARGE SCALE GENOMIC DNA]</scope>
</reference>
<sequence length="128" mass="14501">MGSAASAVTHFPTEQTGRHRPRPREKKTARASSRGLHRLGSVAVPALDVKRGPKEQIDFDDSQLKSYKSFEWPDEDKTPLQALPPGREEHERNLRRVKRLSRSARRYPRAFRVIVGRDSSSESEGEAP</sequence>
<protein>
    <submittedName>
        <fullName evidence="2">Uncharacterized protein</fullName>
    </submittedName>
</protein>
<accession>A0ABP0IQ02</accession>
<feature type="compositionally biased region" description="Basic residues" evidence="1">
    <location>
        <begin position="18"/>
        <end position="29"/>
    </location>
</feature>
<dbReference type="Proteomes" id="UP001642464">
    <property type="component" value="Unassembled WGS sequence"/>
</dbReference>
<comment type="caution">
    <text evidence="2">The sequence shown here is derived from an EMBL/GenBank/DDBJ whole genome shotgun (WGS) entry which is preliminary data.</text>
</comment>
<keyword evidence="3" id="KW-1185">Reference proteome</keyword>
<evidence type="ECO:0000313" key="2">
    <source>
        <dbReference type="EMBL" id="CAK9003419.1"/>
    </source>
</evidence>
<proteinExistence type="predicted"/>
<dbReference type="EMBL" id="CAXAMM010004402">
    <property type="protein sequence ID" value="CAK9003419.1"/>
    <property type="molecule type" value="Genomic_DNA"/>
</dbReference>